<comment type="caution">
    <text evidence="10">The sequence shown here is derived from an EMBL/GenBank/DDBJ whole genome shotgun (WGS) entry which is preliminary data.</text>
</comment>
<evidence type="ECO:0000256" key="5">
    <source>
        <dbReference type="ARBA" id="ARBA00022970"/>
    </source>
</evidence>
<evidence type="ECO:0000256" key="6">
    <source>
        <dbReference type="ARBA" id="ARBA00022989"/>
    </source>
</evidence>
<evidence type="ECO:0000259" key="9">
    <source>
        <dbReference type="PROSITE" id="PS50928"/>
    </source>
</evidence>
<keyword evidence="6 8" id="KW-1133">Transmembrane helix</keyword>
<organism evidence="10 11">
    <name type="scientific">Homoserinimonas hongtaonis</name>
    <dbReference type="NCBI Taxonomy" id="2079791"/>
    <lineage>
        <taxon>Bacteria</taxon>
        <taxon>Bacillati</taxon>
        <taxon>Actinomycetota</taxon>
        <taxon>Actinomycetes</taxon>
        <taxon>Micrococcales</taxon>
        <taxon>Microbacteriaceae</taxon>
        <taxon>Homoserinimonas</taxon>
    </lineage>
</organism>
<feature type="transmembrane region" description="Helical" evidence="8">
    <location>
        <begin position="20"/>
        <end position="42"/>
    </location>
</feature>
<dbReference type="RefSeq" id="WP_108516118.1">
    <property type="nucleotide sequence ID" value="NZ_CP026951.1"/>
</dbReference>
<keyword evidence="7 8" id="KW-0472">Membrane</keyword>
<proteinExistence type="inferred from homology"/>
<dbReference type="InterPro" id="IPR000515">
    <property type="entry name" value="MetI-like"/>
</dbReference>
<evidence type="ECO:0000313" key="11">
    <source>
        <dbReference type="Proteomes" id="UP000244978"/>
    </source>
</evidence>
<dbReference type="AlphaFoldDB" id="A0A2U1SXY5"/>
<feature type="transmembrane region" description="Helical" evidence="8">
    <location>
        <begin position="187"/>
        <end position="206"/>
    </location>
</feature>
<dbReference type="KEGG" id="salc:C2138_05365"/>
<dbReference type="InterPro" id="IPR035906">
    <property type="entry name" value="MetI-like_sf"/>
</dbReference>
<protein>
    <submittedName>
        <fullName evidence="10">Amino acid ABC transporter permease</fullName>
    </submittedName>
</protein>
<dbReference type="CDD" id="cd06261">
    <property type="entry name" value="TM_PBP2"/>
    <property type="match status" value="1"/>
</dbReference>
<evidence type="ECO:0000313" key="10">
    <source>
        <dbReference type="EMBL" id="PWB96495.1"/>
    </source>
</evidence>
<dbReference type="Gene3D" id="1.10.3720.10">
    <property type="entry name" value="MetI-like"/>
    <property type="match status" value="1"/>
</dbReference>
<comment type="subcellular location">
    <subcellularLocation>
        <location evidence="1 8">Cell membrane</location>
        <topology evidence="1 8">Multi-pass membrane protein</topology>
    </subcellularLocation>
</comment>
<dbReference type="SUPFAM" id="SSF161098">
    <property type="entry name" value="MetI-like"/>
    <property type="match status" value="1"/>
</dbReference>
<dbReference type="GO" id="GO:0043190">
    <property type="term" value="C:ATP-binding cassette (ABC) transporter complex"/>
    <property type="evidence" value="ECO:0007669"/>
    <property type="project" value="InterPro"/>
</dbReference>
<comment type="similarity">
    <text evidence="8">Belongs to the binding-protein-dependent transport system permease family.</text>
</comment>
<dbReference type="Pfam" id="PF00528">
    <property type="entry name" value="BPD_transp_1"/>
    <property type="match status" value="1"/>
</dbReference>
<keyword evidence="11" id="KW-1185">Reference proteome</keyword>
<keyword evidence="3" id="KW-1003">Cell membrane</keyword>
<dbReference type="PROSITE" id="PS50928">
    <property type="entry name" value="ABC_TM1"/>
    <property type="match status" value="1"/>
</dbReference>
<feature type="transmembrane region" description="Helical" evidence="8">
    <location>
        <begin position="143"/>
        <end position="167"/>
    </location>
</feature>
<dbReference type="InterPro" id="IPR043429">
    <property type="entry name" value="ArtM/GltK/GlnP/TcyL/YhdX-like"/>
</dbReference>
<dbReference type="InterPro" id="IPR010065">
    <property type="entry name" value="AA_ABC_transptr_permease_3TM"/>
</dbReference>
<reference evidence="11" key="1">
    <citation type="submission" date="2018-04" db="EMBL/GenBank/DDBJ databases">
        <authorList>
            <person name="Liu S."/>
            <person name="Wang Z."/>
            <person name="Li J."/>
        </authorList>
    </citation>
    <scope>NUCLEOTIDE SEQUENCE [LARGE SCALE GENOMIC DNA]</scope>
    <source>
        <strain evidence="11">S1194</strain>
    </source>
</reference>
<dbReference type="GO" id="GO:0022857">
    <property type="term" value="F:transmembrane transporter activity"/>
    <property type="evidence" value="ECO:0007669"/>
    <property type="project" value="InterPro"/>
</dbReference>
<dbReference type="OrthoDB" id="92598at2"/>
<keyword evidence="2 8" id="KW-0813">Transport</keyword>
<dbReference type="Proteomes" id="UP000244978">
    <property type="component" value="Unassembled WGS sequence"/>
</dbReference>
<accession>A0A2U1SXY5</accession>
<dbReference type="NCBIfam" id="TIGR01726">
    <property type="entry name" value="HEQRo_perm_3TM"/>
    <property type="match status" value="1"/>
</dbReference>
<evidence type="ECO:0000256" key="4">
    <source>
        <dbReference type="ARBA" id="ARBA00022692"/>
    </source>
</evidence>
<dbReference type="PANTHER" id="PTHR30614">
    <property type="entry name" value="MEMBRANE COMPONENT OF AMINO ACID ABC TRANSPORTER"/>
    <property type="match status" value="1"/>
</dbReference>
<keyword evidence="5" id="KW-0029">Amino-acid transport</keyword>
<feature type="transmembrane region" description="Helical" evidence="8">
    <location>
        <begin position="80"/>
        <end position="101"/>
    </location>
</feature>
<evidence type="ECO:0000256" key="7">
    <source>
        <dbReference type="ARBA" id="ARBA00023136"/>
    </source>
</evidence>
<dbReference type="PANTHER" id="PTHR30614:SF0">
    <property type="entry name" value="L-CYSTINE TRANSPORT SYSTEM PERMEASE PROTEIN TCYL"/>
    <property type="match status" value="1"/>
</dbReference>
<evidence type="ECO:0000256" key="3">
    <source>
        <dbReference type="ARBA" id="ARBA00022475"/>
    </source>
</evidence>
<name>A0A2U1SXY5_9MICO</name>
<evidence type="ECO:0000256" key="2">
    <source>
        <dbReference type="ARBA" id="ARBA00022448"/>
    </source>
</evidence>
<evidence type="ECO:0000256" key="8">
    <source>
        <dbReference type="RuleBase" id="RU363032"/>
    </source>
</evidence>
<sequence length="218" mass="23765">MELLSDWLEWSPRLLSGLWVSVQVTALSLLVGIPLGLGLALLSSVKSRVVRILTMIFIEVGRGMPAIVMLQMVYFGLPEFNIVLDSFTATVVALSLTTSAYTSEIIRAGLRAVPDGEIEAADALGIKRLDVMRFIVVPQGFRIALPTLMGFAILILQVSSLAFTLGLPELLSQAYSVGASTFHYLEVLTLAGLMYLVITVPGGWLVENFEKRLSRHLS</sequence>
<feature type="domain" description="ABC transmembrane type-1" evidence="9">
    <location>
        <begin position="18"/>
        <end position="206"/>
    </location>
</feature>
<keyword evidence="4 8" id="KW-0812">Transmembrane</keyword>
<dbReference type="GO" id="GO:0006865">
    <property type="term" value="P:amino acid transport"/>
    <property type="evidence" value="ECO:0007669"/>
    <property type="project" value="UniProtKB-KW"/>
</dbReference>
<gene>
    <name evidence="10" type="ORF">DF220_00525</name>
</gene>
<dbReference type="EMBL" id="QEEX01000001">
    <property type="protein sequence ID" value="PWB96495.1"/>
    <property type="molecule type" value="Genomic_DNA"/>
</dbReference>
<feature type="transmembrane region" description="Helical" evidence="8">
    <location>
        <begin position="49"/>
        <end position="74"/>
    </location>
</feature>
<evidence type="ECO:0000256" key="1">
    <source>
        <dbReference type="ARBA" id="ARBA00004651"/>
    </source>
</evidence>